<evidence type="ECO:0000256" key="2">
    <source>
        <dbReference type="ARBA" id="ARBA00006679"/>
    </source>
</evidence>
<dbReference type="InterPro" id="IPR051907">
    <property type="entry name" value="DoxX-like_oxidoreductase"/>
</dbReference>
<keyword evidence="6 7" id="KW-0472">Membrane</keyword>
<evidence type="ECO:0000256" key="1">
    <source>
        <dbReference type="ARBA" id="ARBA00004651"/>
    </source>
</evidence>
<evidence type="ECO:0000313" key="8">
    <source>
        <dbReference type="EMBL" id="QJB41102.1"/>
    </source>
</evidence>
<comment type="subcellular location">
    <subcellularLocation>
        <location evidence="1">Cell membrane</location>
        <topology evidence="1">Multi-pass membrane protein</topology>
    </subcellularLocation>
</comment>
<protein>
    <submittedName>
        <fullName evidence="8">DoxX family protein</fullName>
    </submittedName>
</protein>
<proteinExistence type="inferred from homology"/>
<keyword evidence="5 7" id="KW-1133">Transmembrane helix</keyword>
<organism evidence="8 9">
    <name type="scientific">Chitinophaga oryzae</name>
    <dbReference type="NCBI Taxonomy" id="2725414"/>
    <lineage>
        <taxon>Bacteria</taxon>
        <taxon>Pseudomonadati</taxon>
        <taxon>Bacteroidota</taxon>
        <taxon>Chitinophagia</taxon>
        <taxon>Chitinophagales</taxon>
        <taxon>Chitinophagaceae</taxon>
        <taxon>Chitinophaga</taxon>
    </lineage>
</organism>
<evidence type="ECO:0000256" key="6">
    <source>
        <dbReference type="ARBA" id="ARBA00023136"/>
    </source>
</evidence>
<keyword evidence="4 7" id="KW-0812">Transmembrane</keyword>
<keyword evidence="9" id="KW-1185">Reference proteome</keyword>
<dbReference type="PANTHER" id="PTHR33452">
    <property type="entry name" value="OXIDOREDUCTASE CATD-RELATED"/>
    <property type="match status" value="1"/>
</dbReference>
<reference evidence="8" key="1">
    <citation type="submission" date="2020-09" db="EMBL/GenBank/DDBJ databases">
        <authorList>
            <person name="Kittiwongwattana C."/>
        </authorList>
    </citation>
    <scope>NUCLEOTIDE SEQUENCE</scope>
    <source>
        <strain evidence="8">1303</strain>
    </source>
</reference>
<dbReference type="RefSeq" id="WP_168861795.1">
    <property type="nucleotide sequence ID" value="NZ_CP051204.2"/>
</dbReference>
<gene>
    <name evidence="8" type="ORF">HF324_25955</name>
</gene>
<evidence type="ECO:0000256" key="7">
    <source>
        <dbReference type="SAM" id="Phobius"/>
    </source>
</evidence>
<feature type="transmembrane region" description="Helical" evidence="7">
    <location>
        <begin position="7"/>
        <end position="25"/>
    </location>
</feature>
<accession>A0ABX6LLT1</accession>
<evidence type="ECO:0000256" key="3">
    <source>
        <dbReference type="ARBA" id="ARBA00022475"/>
    </source>
</evidence>
<name>A0ABX6LLT1_9BACT</name>
<feature type="transmembrane region" description="Helical" evidence="7">
    <location>
        <begin position="100"/>
        <end position="120"/>
    </location>
</feature>
<dbReference type="PANTHER" id="PTHR33452:SF1">
    <property type="entry name" value="INNER MEMBRANE PROTEIN YPHA-RELATED"/>
    <property type="match status" value="1"/>
</dbReference>
<sequence>MKDNKQLAFLVLRIGIGVLFVVFGIQKIMGGPAVWEFLGGTLKRAGISQWPVFRGFMAALAELLGGIALITGFFIRPAGIALLFTMVIASLFKISSGAPFANVAFPLSMIVVFAACIAGGKNILGFWDFEILGF</sequence>
<evidence type="ECO:0000313" key="9">
    <source>
        <dbReference type="Proteomes" id="UP000503144"/>
    </source>
</evidence>
<dbReference type="InterPro" id="IPR032808">
    <property type="entry name" value="DoxX"/>
</dbReference>
<keyword evidence="3" id="KW-1003">Cell membrane</keyword>
<feature type="transmembrane region" description="Helical" evidence="7">
    <location>
        <begin position="63"/>
        <end position="88"/>
    </location>
</feature>
<evidence type="ECO:0000256" key="4">
    <source>
        <dbReference type="ARBA" id="ARBA00022692"/>
    </source>
</evidence>
<evidence type="ECO:0000256" key="5">
    <source>
        <dbReference type="ARBA" id="ARBA00022989"/>
    </source>
</evidence>
<comment type="similarity">
    <text evidence="2">Belongs to the DoxX family.</text>
</comment>
<dbReference type="Pfam" id="PF07681">
    <property type="entry name" value="DoxX"/>
    <property type="match status" value="1"/>
</dbReference>
<dbReference type="EMBL" id="CP051204">
    <property type="protein sequence ID" value="QJB41102.1"/>
    <property type="molecule type" value="Genomic_DNA"/>
</dbReference>
<dbReference type="Proteomes" id="UP000503144">
    <property type="component" value="Chromosome"/>
</dbReference>